<dbReference type="SUPFAM" id="SSF54786">
    <property type="entry name" value="YcfA/nrd intein domain"/>
    <property type="match status" value="1"/>
</dbReference>
<evidence type="ECO:0000256" key="3">
    <source>
        <dbReference type="ARBA" id="ARBA00022722"/>
    </source>
</evidence>
<evidence type="ECO:0000256" key="5">
    <source>
        <dbReference type="ARBA" id="ARBA00022801"/>
    </source>
</evidence>
<keyword evidence="6" id="KW-0694">RNA-binding</keyword>
<dbReference type="InterPro" id="IPR012933">
    <property type="entry name" value="HicA_mRNA_interferase"/>
</dbReference>
<evidence type="ECO:0000256" key="2">
    <source>
        <dbReference type="ARBA" id="ARBA00022649"/>
    </source>
</evidence>
<dbReference type="AlphaFoldDB" id="A0A1I6H774"/>
<dbReference type="Gene3D" id="3.30.920.30">
    <property type="entry name" value="Hypothetical protein"/>
    <property type="match status" value="1"/>
</dbReference>
<sequence>MSGNLFKDTLSLFESGKALRCKDVITELEALGFEVRDGKRGGHKVYVHDGLDDFYSSSFNCDHGKNPQIKPGYIKKIMKVLKQYEQELLELLGEK</sequence>
<keyword evidence="3" id="KW-0540">Nuclease</keyword>
<evidence type="ECO:0000256" key="7">
    <source>
        <dbReference type="ARBA" id="ARBA00023016"/>
    </source>
</evidence>
<keyword evidence="9" id="KW-1185">Reference proteome</keyword>
<dbReference type="InterPro" id="IPR038570">
    <property type="entry name" value="HicA_sf"/>
</dbReference>
<dbReference type="GO" id="GO:0003729">
    <property type="term" value="F:mRNA binding"/>
    <property type="evidence" value="ECO:0007669"/>
    <property type="project" value="InterPro"/>
</dbReference>
<name>A0A1I6H774_9GAMM</name>
<evidence type="ECO:0000313" key="9">
    <source>
        <dbReference type="Proteomes" id="UP000199424"/>
    </source>
</evidence>
<dbReference type="EMBL" id="FOYU01000002">
    <property type="protein sequence ID" value="SFR50319.1"/>
    <property type="molecule type" value="Genomic_DNA"/>
</dbReference>
<evidence type="ECO:0000256" key="4">
    <source>
        <dbReference type="ARBA" id="ARBA00022759"/>
    </source>
</evidence>
<keyword evidence="7" id="KW-0346">Stress response</keyword>
<evidence type="ECO:0000256" key="6">
    <source>
        <dbReference type="ARBA" id="ARBA00022884"/>
    </source>
</evidence>
<dbReference type="Pfam" id="PF07927">
    <property type="entry name" value="HicA_toxin"/>
    <property type="match status" value="1"/>
</dbReference>
<keyword evidence="5" id="KW-0378">Hydrolase</keyword>
<dbReference type="GO" id="GO:0004519">
    <property type="term" value="F:endonuclease activity"/>
    <property type="evidence" value="ECO:0007669"/>
    <property type="project" value="UniProtKB-KW"/>
</dbReference>
<evidence type="ECO:0000256" key="1">
    <source>
        <dbReference type="ARBA" id="ARBA00006620"/>
    </source>
</evidence>
<comment type="similarity">
    <text evidence="1">Belongs to the HicA mRNA interferase family.</text>
</comment>
<keyword evidence="2" id="KW-1277">Toxin-antitoxin system</keyword>
<proteinExistence type="inferred from homology"/>
<accession>A0A1I6H774</accession>
<protein>
    <submittedName>
        <fullName evidence="8">HicA toxin of toxin-antitoxin</fullName>
    </submittedName>
</protein>
<evidence type="ECO:0000313" key="8">
    <source>
        <dbReference type="EMBL" id="SFR50319.1"/>
    </source>
</evidence>
<organism evidence="8 9">
    <name type="scientific">Pseudidiomarina maritima</name>
    <dbReference type="NCBI Taxonomy" id="519453"/>
    <lineage>
        <taxon>Bacteria</taxon>
        <taxon>Pseudomonadati</taxon>
        <taxon>Pseudomonadota</taxon>
        <taxon>Gammaproteobacteria</taxon>
        <taxon>Alteromonadales</taxon>
        <taxon>Idiomarinaceae</taxon>
        <taxon>Pseudidiomarina</taxon>
    </lineage>
</organism>
<gene>
    <name evidence="8" type="ORF">SAMN04488070_1555</name>
</gene>
<dbReference type="GO" id="GO:0016787">
    <property type="term" value="F:hydrolase activity"/>
    <property type="evidence" value="ECO:0007669"/>
    <property type="project" value="UniProtKB-KW"/>
</dbReference>
<dbReference type="Proteomes" id="UP000199424">
    <property type="component" value="Unassembled WGS sequence"/>
</dbReference>
<reference evidence="9" key="1">
    <citation type="submission" date="2016-10" db="EMBL/GenBank/DDBJ databases">
        <authorList>
            <person name="Varghese N."/>
            <person name="Submissions S."/>
        </authorList>
    </citation>
    <scope>NUCLEOTIDE SEQUENCE [LARGE SCALE GENOMIC DNA]</scope>
    <source>
        <strain evidence="9">CGMCC 1.7285</strain>
    </source>
</reference>
<keyword evidence="4" id="KW-0255">Endonuclease</keyword>
<dbReference type="RefSeq" id="WP_092857273.1">
    <property type="nucleotide sequence ID" value="NZ_FOYU01000002.1"/>
</dbReference>